<dbReference type="Proteomes" id="UP001209570">
    <property type="component" value="Unassembled WGS sequence"/>
</dbReference>
<organism evidence="2 3">
    <name type="scientific">Pythium insidiosum</name>
    <name type="common">Pythiosis disease agent</name>
    <dbReference type="NCBI Taxonomy" id="114742"/>
    <lineage>
        <taxon>Eukaryota</taxon>
        <taxon>Sar</taxon>
        <taxon>Stramenopiles</taxon>
        <taxon>Oomycota</taxon>
        <taxon>Peronosporomycetes</taxon>
        <taxon>Pythiales</taxon>
        <taxon>Pythiaceae</taxon>
        <taxon>Pythium</taxon>
    </lineage>
</organism>
<accession>A0AAD5Q6Q5</accession>
<sequence>MASVRALEFPLHESFFPQVVLNADEIKYYKRLGKERLAQLMRIAEDADYAYKWTEMRTKHGTSVQKTQFLDFRPQTKATYASILIKSSVMIHDTRPDEVLQAIAKTKTKDYRKMMKNMHGNAFVDGRTLFKFPSSIAAQRPEYSYRAIKWCTFRGKGRDESKSLDFSFLEYAGKKKLSPGSMVVGFCVQESIQREREVPLLEAFGIVRGYMSRSGIIISRTHQPNALRVTSICQIDGDIEPIVRSVLEDIMQECVGAISRLRNVIDRQRVSGLKMLEQWEWVANSDRKACAVDALNESHGPKNNDSSEDRMFSERENLDRVRRPSDAAALLLEGNNRSTPKSKRRLTSILKNPRETVATLSSLVDQIRVARDTINITISEAGDSRMSFGEDDAYDDLYTRVTKLRETVEMSAEHEGTSSGGNSAGRKSERTSPVPGITPASLSDDDEQSASPDDESATQQRQPDTALAEVRACLAALNRECPSEWERHRKLQSIARIFQSLYRDGVRSKFRTLNHEDIRYDKVLDETPSVVKLLKLAGYVSLPQKLTMRRVDADYIGVFLREVEAELNRMQATQDYL</sequence>
<dbReference type="Gene3D" id="3.30.530.20">
    <property type="match status" value="1"/>
</dbReference>
<feature type="region of interest" description="Disordered" evidence="1">
    <location>
        <begin position="408"/>
        <end position="465"/>
    </location>
</feature>
<evidence type="ECO:0008006" key="4">
    <source>
        <dbReference type="Google" id="ProtNLM"/>
    </source>
</evidence>
<feature type="region of interest" description="Disordered" evidence="1">
    <location>
        <begin position="296"/>
        <end position="319"/>
    </location>
</feature>
<dbReference type="InterPro" id="IPR023393">
    <property type="entry name" value="START-like_dom_sf"/>
</dbReference>
<feature type="compositionally biased region" description="Acidic residues" evidence="1">
    <location>
        <begin position="443"/>
        <end position="456"/>
    </location>
</feature>
<evidence type="ECO:0000313" key="2">
    <source>
        <dbReference type="EMBL" id="KAJ0396979.1"/>
    </source>
</evidence>
<comment type="caution">
    <text evidence="2">The sequence shown here is derived from an EMBL/GenBank/DDBJ whole genome shotgun (WGS) entry which is preliminary data.</text>
</comment>
<dbReference type="PANTHER" id="PTHR43102:SF2">
    <property type="entry name" value="GAF DOMAIN-CONTAINING PROTEIN"/>
    <property type="match status" value="1"/>
</dbReference>
<gene>
    <name evidence="2" type="ORF">P43SY_008641</name>
</gene>
<proteinExistence type="predicted"/>
<name>A0AAD5Q6Q5_PYTIN</name>
<dbReference type="EMBL" id="JAKCXM010000272">
    <property type="protein sequence ID" value="KAJ0396979.1"/>
    <property type="molecule type" value="Genomic_DNA"/>
</dbReference>
<feature type="compositionally biased region" description="Basic and acidic residues" evidence="1">
    <location>
        <begin position="299"/>
        <end position="319"/>
    </location>
</feature>
<protein>
    <recommendedName>
        <fullName evidence="4">START domain-containing protein</fullName>
    </recommendedName>
</protein>
<evidence type="ECO:0000256" key="1">
    <source>
        <dbReference type="SAM" id="MobiDB-lite"/>
    </source>
</evidence>
<dbReference type="PANTHER" id="PTHR43102">
    <property type="entry name" value="SLR1143 PROTEIN"/>
    <property type="match status" value="1"/>
</dbReference>
<dbReference type="AlphaFoldDB" id="A0AAD5Q6Q5"/>
<reference evidence="2" key="1">
    <citation type="submission" date="2021-12" db="EMBL/GenBank/DDBJ databases">
        <title>Prjna785345.</title>
        <authorList>
            <person name="Rujirawat T."/>
            <person name="Krajaejun T."/>
        </authorList>
    </citation>
    <scope>NUCLEOTIDE SEQUENCE</scope>
    <source>
        <strain evidence="2">Pi057C3</strain>
    </source>
</reference>
<keyword evidence="3" id="KW-1185">Reference proteome</keyword>
<evidence type="ECO:0000313" key="3">
    <source>
        <dbReference type="Proteomes" id="UP001209570"/>
    </source>
</evidence>